<feature type="transmembrane region" description="Helical" evidence="7">
    <location>
        <begin position="727"/>
        <end position="749"/>
    </location>
</feature>
<dbReference type="Proteomes" id="UP000694865">
    <property type="component" value="Unplaced"/>
</dbReference>
<evidence type="ECO:0000259" key="9">
    <source>
        <dbReference type="PROSITE" id="PS50214"/>
    </source>
</evidence>
<dbReference type="Pfam" id="PF13688">
    <property type="entry name" value="Reprolysin_5"/>
    <property type="match status" value="1"/>
</dbReference>
<dbReference type="Gene3D" id="4.10.70.10">
    <property type="entry name" value="Disintegrin domain"/>
    <property type="match status" value="1"/>
</dbReference>
<keyword evidence="7" id="KW-1133">Transmembrane helix</keyword>
<keyword evidence="4" id="KW-0862">Zinc</keyword>
<evidence type="ECO:0000256" key="6">
    <source>
        <dbReference type="SAM" id="MobiDB-lite"/>
    </source>
</evidence>
<dbReference type="SUPFAM" id="SSF55486">
    <property type="entry name" value="Metalloproteases ('zincins'), catalytic domain"/>
    <property type="match status" value="1"/>
</dbReference>
<dbReference type="GeneID" id="102807735"/>
<evidence type="ECO:0000256" key="8">
    <source>
        <dbReference type="SAM" id="SignalP"/>
    </source>
</evidence>
<evidence type="ECO:0000256" key="3">
    <source>
        <dbReference type="ARBA" id="ARBA00022685"/>
    </source>
</evidence>
<dbReference type="InterPro" id="IPR036436">
    <property type="entry name" value="Disintegrin_dom_sf"/>
</dbReference>
<feature type="binding site" evidence="4">
    <location>
        <position position="484"/>
    </location>
    <ligand>
        <name>Zn(2+)</name>
        <dbReference type="ChEBI" id="CHEBI:29105"/>
        <note>catalytic</note>
    </ligand>
</feature>
<feature type="binding site" evidence="4">
    <location>
        <position position="474"/>
    </location>
    <ligand>
        <name>Zn(2+)</name>
        <dbReference type="ChEBI" id="CHEBI:29105"/>
        <note>catalytic</note>
    </ligand>
</feature>
<dbReference type="Pfam" id="PF21299">
    <property type="entry name" value="ADAM10_Cys-rich"/>
    <property type="match status" value="1"/>
</dbReference>
<comment type="catalytic activity">
    <reaction evidence="1">
        <text>Endopeptidase of broad specificity.</text>
        <dbReference type="EC" id="3.4.24.81"/>
    </reaction>
</comment>
<keyword evidence="5" id="KW-0175">Coiled coil</keyword>
<feature type="region of interest" description="Disordered" evidence="6">
    <location>
        <begin position="247"/>
        <end position="300"/>
    </location>
</feature>
<feature type="binding site" evidence="4">
    <location>
        <position position="478"/>
    </location>
    <ligand>
        <name>Zn(2+)</name>
        <dbReference type="ChEBI" id="CHEBI:29105"/>
        <note>catalytic</note>
    </ligand>
</feature>
<evidence type="ECO:0000256" key="4">
    <source>
        <dbReference type="PROSITE-ProRule" id="PRU00276"/>
    </source>
</evidence>
<proteinExistence type="predicted"/>
<dbReference type="EC" id="3.4.24.81" evidence="2"/>
<dbReference type="InterPro" id="IPR001762">
    <property type="entry name" value="Disintegrin_dom"/>
</dbReference>
<feature type="active site" evidence="4">
    <location>
        <position position="475"/>
    </location>
</feature>
<feature type="signal peptide" evidence="8">
    <location>
        <begin position="1"/>
        <end position="29"/>
    </location>
</feature>
<dbReference type="RefSeq" id="XP_006819415.1">
    <property type="nucleotide sequence ID" value="XM_006819352.1"/>
</dbReference>
<dbReference type="PROSITE" id="PS50215">
    <property type="entry name" value="ADAM_MEPRO"/>
    <property type="match status" value="1"/>
</dbReference>
<reference evidence="12" key="1">
    <citation type="submission" date="2025-08" db="UniProtKB">
        <authorList>
            <consortium name="RefSeq"/>
        </authorList>
    </citation>
    <scope>IDENTIFICATION</scope>
    <source>
        <tissue evidence="12">Testes</tissue>
    </source>
</reference>
<dbReference type="InterPro" id="IPR024079">
    <property type="entry name" value="MetalloPept_cat_dom_sf"/>
</dbReference>
<gene>
    <name evidence="12" type="primary">LOC102807735</name>
</gene>
<evidence type="ECO:0000256" key="1">
    <source>
        <dbReference type="ARBA" id="ARBA00001809"/>
    </source>
</evidence>
<evidence type="ECO:0000313" key="12">
    <source>
        <dbReference type="RefSeq" id="XP_006819415.1"/>
    </source>
</evidence>
<dbReference type="PANTHER" id="PTHR45702:SF2">
    <property type="entry name" value="KUZBANIAN, ISOFORM A"/>
    <property type="match status" value="1"/>
</dbReference>
<dbReference type="InterPro" id="IPR001590">
    <property type="entry name" value="Peptidase_M12B"/>
</dbReference>
<evidence type="ECO:0000256" key="5">
    <source>
        <dbReference type="SAM" id="Coils"/>
    </source>
</evidence>
<dbReference type="PANTHER" id="PTHR45702">
    <property type="entry name" value="ADAM10/ADAM17 METALLOPEPTIDASE FAMILY MEMBER"/>
    <property type="match status" value="1"/>
</dbReference>
<keyword evidence="3" id="KW-0165">Cleavage on pair of basic residues</keyword>
<keyword evidence="8" id="KW-0732">Signal</keyword>
<dbReference type="PROSITE" id="PS50214">
    <property type="entry name" value="DISINTEGRIN_2"/>
    <property type="match status" value="1"/>
</dbReference>
<sequence>MLFRTSNHSFVCDISLYTVLLLFCSVVKSQDNNRIQPYIKYYEPVNYKNIHTPSNLARHKRDTARDSVIKVQFTAFSREFKLLLSANSGIFSPGATLSIIGKGSNKTQIISSKQLGVYKGILEDEPTTSVVHGHLQAGVFNGVIKTQEEHFHVEPAKQHFNQSQAFQSIIFKGSDVHWNDTDHEHGCGLRGEIEKKLNKIQTSAWQNSDSNNMHQWPRNKNIKLSVYKQSQLKELLKNATQNKLFKRIRNETNSVSRQHEKSKENNIHNNHSTGQNIYSRDANIHDDSDTSKSSRRKRSMPSTVVTCPLYLVADHTFYKHVGDNNAATTLAEMAYYIQEVDNVYRSTDFNGDGVGDNIGFSIAGVTVFEDIYDPNYKFTENNIPAAEYLNKFSEYNFNRYCMAILFSYRDFGGGVLGLAWIGYSTWLGPPGGVCQYRVTLMSDGKQRSMNTAMVTLYNYGTRVPRKVTTISVMHELGHSFGSPHDPKNRVCSPGGEYGNYLMYSKSTDGSKANNYVFSQCSKAYMTPVITTKGSRCFQFYNGPQCGNRIVEEGEECDCGTSAECIYTDSCCTPLGGAGTDLECTLRRELGVNCSVFTGIDADCPVHSFRPNGTTCNDHGRCFDGECTLTACYDLGLEDCLCVDDYTTFCHLCCLVNDTCVSSKYLGLTSTNGSSLLKPAGNTCGNYTGYCNEYGVCVMVDSDSALSRLRGLFSSQTINSVTLWLKNYWYYAFAALVGLCVIGTAVKFSYPRSESPRTLAYSTGIMAGIIGEAEERLEIISIRLQENAAQEVQEEVKEELDKEKKVEAVIAMSRLSMFFPTANQEVLSQTIKMSASEEDAVKSLLIRGYPMKRRDVPK</sequence>
<comment type="caution">
    <text evidence="4">Lacks conserved residue(s) required for the propagation of feature annotation.</text>
</comment>
<dbReference type="SMART" id="SM00050">
    <property type="entry name" value="DISIN"/>
    <property type="match status" value="1"/>
</dbReference>
<keyword evidence="11" id="KW-1185">Reference proteome</keyword>
<dbReference type="Gene3D" id="3.40.390.10">
    <property type="entry name" value="Collagenase (Catalytic Domain)"/>
    <property type="match status" value="1"/>
</dbReference>
<dbReference type="InterPro" id="IPR049038">
    <property type="entry name" value="ADAM10_Cys-rich"/>
</dbReference>
<keyword evidence="7" id="KW-0472">Membrane</keyword>
<organism evidence="11 12">
    <name type="scientific">Saccoglossus kowalevskii</name>
    <name type="common">Acorn worm</name>
    <dbReference type="NCBI Taxonomy" id="10224"/>
    <lineage>
        <taxon>Eukaryota</taxon>
        <taxon>Metazoa</taxon>
        <taxon>Hemichordata</taxon>
        <taxon>Enteropneusta</taxon>
        <taxon>Harrimaniidae</taxon>
        <taxon>Saccoglossus</taxon>
    </lineage>
</organism>
<feature type="domain" description="Disintegrin" evidence="9">
    <location>
        <begin position="542"/>
        <end position="628"/>
    </location>
</feature>
<evidence type="ECO:0000256" key="7">
    <source>
        <dbReference type="SAM" id="Phobius"/>
    </source>
</evidence>
<feature type="compositionally biased region" description="Basic and acidic residues" evidence="6">
    <location>
        <begin position="282"/>
        <end position="292"/>
    </location>
</feature>
<protein>
    <recommendedName>
        <fullName evidence="2">ADAM10 endopeptidase</fullName>
        <ecNumber evidence="2">3.4.24.81</ecNumber>
    </recommendedName>
</protein>
<name>A0ABM0MHC4_SACKO</name>
<keyword evidence="4" id="KW-0479">Metal-binding</keyword>
<accession>A0ABM0MHC4</accession>
<feature type="coiled-coil region" evidence="5">
    <location>
        <begin position="781"/>
        <end position="808"/>
    </location>
</feature>
<evidence type="ECO:0000313" key="11">
    <source>
        <dbReference type="Proteomes" id="UP000694865"/>
    </source>
</evidence>
<feature type="compositionally biased region" description="Polar residues" evidence="6">
    <location>
        <begin position="267"/>
        <end position="278"/>
    </location>
</feature>
<feature type="compositionally biased region" description="Basic and acidic residues" evidence="6">
    <location>
        <begin position="257"/>
        <end position="266"/>
    </location>
</feature>
<evidence type="ECO:0000256" key="2">
    <source>
        <dbReference type="ARBA" id="ARBA00012332"/>
    </source>
</evidence>
<feature type="chain" id="PRO_5046292960" description="ADAM10 endopeptidase" evidence="8">
    <location>
        <begin position="30"/>
        <end position="857"/>
    </location>
</feature>
<dbReference type="InterPro" id="IPR051489">
    <property type="entry name" value="ADAM_Metalloproteinase"/>
</dbReference>
<keyword evidence="7" id="KW-0812">Transmembrane</keyword>
<feature type="domain" description="Peptidase M12B" evidence="10">
    <location>
        <begin position="305"/>
        <end position="541"/>
    </location>
</feature>
<evidence type="ECO:0000259" key="10">
    <source>
        <dbReference type="PROSITE" id="PS50215"/>
    </source>
</evidence>